<evidence type="ECO:0000256" key="1">
    <source>
        <dbReference type="SAM" id="MobiDB-lite"/>
    </source>
</evidence>
<evidence type="ECO:0000313" key="3">
    <source>
        <dbReference type="Proteomes" id="UP000544095"/>
    </source>
</evidence>
<feature type="region of interest" description="Disordered" evidence="1">
    <location>
        <begin position="172"/>
        <end position="200"/>
    </location>
</feature>
<gene>
    <name evidence="2" type="ORF">FPANT_12673</name>
</gene>
<dbReference type="Proteomes" id="UP000544095">
    <property type="component" value="Unassembled WGS sequence"/>
</dbReference>
<accession>A0A8H5KGX3</accession>
<proteinExistence type="predicted"/>
<feature type="region of interest" description="Disordered" evidence="1">
    <location>
        <begin position="214"/>
        <end position="238"/>
    </location>
</feature>
<protein>
    <submittedName>
        <fullName evidence="2">Uncharacterized protein</fullName>
    </submittedName>
</protein>
<sequence>MGYFSIIRVIKESEYILNRDARNSLGYTKNNPDDQDELNDSGNTGLQQKEYNLSTIQYLDFLHPDLFSGVAPFDFNDIKTSTSDRFLNEPNQLCHGLLQMDATNLISPGLDPLPIHFSGAIFDKTPGLVDSSSLGIGGNANAQWPLTPVLGEWVSVEPTVLSRECETVASAASGDVTSSAPVTGHSARRQPRSPSPEDIVKRSAPSVFCFRMEVPESSSSRPAKKMRRPDDEQRRKRLPKFVRREHVIDAVSRASSVEKKLLVLSVFESGGTPGVIKSAQAELDVHVSVSTEWWRAGQWQGFNL</sequence>
<dbReference type="EMBL" id="JAAOAR010000855">
    <property type="protein sequence ID" value="KAF5572972.1"/>
    <property type="molecule type" value="Genomic_DNA"/>
</dbReference>
<organism evidence="2 3">
    <name type="scientific">Fusarium pseudoanthophilum</name>
    <dbReference type="NCBI Taxonomy" id="48495"/>
    <lineage>
        <taxon>Eukaryota</taxon>
        <taxon>Fungi</taxon>
        <taxon>Dikarya</taxon>
        <taxon>Ascomycota</taxon>
        <taxon>Pezizomycotina</taxon>
        <taxon>Sordariomycetes</taxon>
        <taxon>Hypocreomycetidae</taxon>
        <taxon>Hypocreales</taxon>
        <taxon>Nectriaceae</taxon>
        <taxon>Fusarium</taxon>
        <taxon>Fusarium fujikuroi species complex</taxon>
    </lineage>
</organism>
<dbReference type="AlphaFoldDB" id="A0A8H5KGX3"/>
<reference evidence="2 3" key="1">
    <citation type="submission" date="2020-05" db="EMBL/GenBank/DDBJ databases">
        <title>Identification and distribution of gene clusters putatively required for synthesis of sphingolipid metabolism inhibitors in phylogenetically diverse species of the filamentous fungus Fusarium.</title>
        <authorList>
            <person name="Kim H.-S."/>
            <person name="Busman M."/>
            <person name="Brown D.W."/>
            <person name="Divon H."/>
            <person name="Uhlig S."/>
            <person name="Proctor R.H."/>
        </authorList>
    </citation>
    <scope>NUCLEOTIDE SEQUENCE [LARGE SCALE GENOMIC DNA]</scope>
    <source>
        <strain evidence="2 3">NRRL 25211</strain>
    </source>
</reference>
<comment type="caution">
    <text evidence="2">The sequence shown here is derived from an EMBL/GenBank/DDBJ whole genome shotgun (WGS) entry which is preliminary data.</text>
</comment>
<evidence type="ECO:0000313" key="2">
    <source>
        <dbReference type="EMBL" id="KAF5572972.1"/>
    </source>
</evidence>
<keyword evidence="3" id="KW-1185">Reference proteome</keyword>
<name>A0A8H5KGX3_9HYPO</name>